<gene>
    <name evidence="6" type="ORF">NUTIK01_18990</name>
</gene>
<evidence type="ECO:0000256" key="1">
    <source>
        <dbReference type="ARBA" id="ARBA00004418"/>
    </source>
</evidence>
<proteinExistence type="inferred from homology"/>
<reference evidence="6 7" key="1">
    <citation type="submission" date="2023-06" db="EMBL/GenBank/DDBJ databases">
        <title>Draft genome sequence of Novosphingobium sp. strain IK01.</title>
        <authorList>
            <person name="Hatamoto M."/>
            <person name="Ikarashi T."/>
            <person name="Yamaguchi T."/>
        </authorList>
    </citation>
    <scope>NUCLEOTIDE SEQUENCE [LARGE SCALE GENOMIC DNA]</scope>
    <source>
        <strain evidence="6 7">IK01</strain>
    </source>
</reference>
<protein>
    <recommendedName>
        <fullName evidence="5">Solute-binding protein family 5 domain-containing protein</fullName>
    </recommendedName>
</protein>
<evidence type="ECO:0000259" key="5">
    <source>
        <dbReference type="Pfam" id="PF00496"/>
    </source>
</evidence>
<dbReference type="Gene3D" id="3.40.190.10">
    <property type="entry name" value="Periplasmic binding protein-like II"/>
    <property type="match status" value="2"/>
</dbReference>
<evidence type="ECO:0000256" key="3">
    <source>
        <dbReference type="ARBA" id="ARBA00022448"/>
    </source>
</evidence>
<comment type="subcellular location">
    <subcellularLocation>
        <location evidence="1">Periplasm</location>
    </subcellularLocation>
</comment>
<evidence type="ECO:0000256" key="2">
    <source>
        <dbReference type="ARBA" id="ARBA00005695"/>
    </source>
</evidence>
<keyword evidence="4" id="KW-0732">Signal</keyword>
<evidence type="ECO:0000256" key="4">
    <source>
        <dbReference type="ARBA" id="ARBA00022729"/>
    </source>
</evidence>
<dbReference type="EMBL" id="BTFW01000001">
    <property type="protein sequence ID" value="GMM61122.1"/>
    <property type="molecule type" value="Genomic_DNA"/>
</dbReference>
<dbReference type="RefSeq" id="WP_317974835.1">
    <property type="nucleotide sequence ID" value="NZ_BTFW01000001.1"/>
</dbReference>
<keyword evidence="3" id="KW-0813">Transport</keyword>
<feature type="domain" description="Solute-binding protein family 5" evidence="5">
    <location>
        <begin position="93"/>
        <end position="186"/>
    </location>
</feature>
<evidence type="ECO:0000313" key="7">
    <source>
        <dbReference type="Proteomes" id="UP001187221"/>
    </source>
</evidence>
<dbReference type="SUPFAM" id="SSF53850">
    <property type="entry name" value="Periplasmic binding protein-like II"/>
    <property type="match status" value="1"/>
</dbReference>
<comment type="caution">
    <text evidence="6">The sequence shown here is derived from an EMBL/GenBank/DDBJ whole genome shotgun (WGS) entry which is preliminary data.</text>
</comment>
<keyword evidence="7" id="KW-1185">Reference proteome</keyword>
<comment type="similarity">
    <text evidence="2">Belongs to the bacterial solute-binding protein 5 family.</text>
</comment>
<dbReference type="Gene3D" id="3.10.105.10">
    <property type="entry name" value="Dipeptide-binding Protein, Domain 3"/>
    <property type="match status" value="1"/>
</dbReference>
<dbReference type="Proteomes" id="UP001187221">
    <property type="component" value="Unassembled WGS sequence"/>
</dbReference>
<dbReference type="InterPro" id="IPR039424">
    <property type="entry name" value="SBP_5"/>
</dbReference>
<sequence length="521" mass="54936">MAKLSCHPTRPSARPVQPFSGGGWASRLVLAVALAGAGAGLSGCESKRHGPLPIALAGDETAFQTAGRLSPSAQVLRAATVEGLVGFDAEGRVIPAIAERWIVTDDGLSYIFRLREGIWPDGTPIDAASVVTALRRARASLAGRALGVDLAPIDDIRAMTDRVVEIDLTAPMPDLLTLLAQPELGLPRKRLGSGPLGLRRDGSTYPVLRAALSPIPPERRGLPAQDGFARSVRGLALEVEPMAQAVQRFNDGAVDVALGGTVDTLPLTTSNGLSRGNVQFDPVIGLYGLIVENADGFLSDPARREALALAIDRDGLVNAMGVGGWRATTRLVAPEVADDQGTVGERWAGTTLDQRRALARQRVQAWRAAGSSGAASAPVLRLAAPDGPGSRLVVGRLKADFAAIGVTLERVGEGERADLRLYDKVARYARVSWFLDQFACSVTPATCSVGGDVLVAQALGMHDPRARADLLAQAERAVTQANGFIPIAQPVRWSLVRSGMTGFAPNPWGWHSLVPFSQITK</sequence>
<dbReference type="Pfam" id="PF00496">
    <property type="entry name" value="SBP_bac_5"/>
    <property type="match status" value="2"/>
</dbReference>
<feature type="domain" description="Solute-binding protein family 5" evidence="5">
    <location>
        <begin position="243"/>
        <end position="410"/>
    </location>
</feature>
<name>A0ABQ6P9T2_9SPHN</name>
<evidence type="ECO:0000313" key="6">
    <source>
        <dbReference type="EMBL" id="GMM61122.1"/>
    </source>
</evidence>
<dbReference type="PANTHER" id="PTHR30290">
    <property type="entry name" value="PERIPLASMIC BINDING COMPONENT OF ABC TRANSPORTER"/>
    <property type="match status" value="1"/>
</dbReference>
<dbReference type="PANTHER" id="PTHR30290:SF10">
    <property type="entry name" value="PERIPLASMIC OLIGOPEPTIDE-BINDING PROTEIN-RELATED"/>
    <property type="match status" value="1"/>
</dbReference>
<organism evidence="6 7">
    <name type="scientific">Novosphingobium pituita</name>
    <dbReference type="NCBI Taxonomy" id="3056842"/>
    <lineage>
        <taxon>Bacteria</taxon>
        <taxon>Pseudomonadati</taxon>
        <taxon>Pseudomonadota</taxon>
        <taxon>Alphaproteobacteria</taxon>
        <taxon>Sphingomonadales</taxon>
        <taxon>Sphingomonadaceae</taxon>
        <taxon>Novosphingobium</taxon>
    </lineage>
</organism>
<accession>A0ABQ6P9T2</accession>
<dbReference type="InterPro" id="IPR000914">
    <property type="entry name" value="SBP_5_dom"/>
</dbReference>